<dbReference type="EMBL" id="AASCBU010000008">
    <property type="protein sequence ID" value="EFA8784412.1"/>
    <property type="molecule type" value="Genomic_DNA"/>
</dbReference>
<organism evidence="2 3">
    <name type="scientific">Escherichia coli</name>
    <dbReference type="NCBI Taxonomy" id="562"/>
    <lineage>
        <taxon>Bacteria</taxon>
        <taxon>Pseudomonadati</taxon>
        <taxon>Pseudomonadota</taxon>
        <taxon>Gammaproteobacteria</taxon>
        <taxon>Enterobacterales</taxon>
        <taxon>Enterobacteriaceae</taxon>
        <taxon>Escherichia</taxon>
    </lineage>
</organism>
<proteinExistence type="predicted"/>
<protein>
    <submittedName>
        <fullName evidence="2">Uncharacterized protein</fullName>
    </submittedName>
</protein>
<feature type="region of interest" description="Disordered" evidence="1">
    <location>
        <begin position="23"/>
        <end position="48"/>
    </location>
</feature>
<reference evidence="2 3" key="1">
    <citation type="submission" date="2018-08" db="EMBL/GenBank/DDBJ databases">
        <authorList>
            <consortium name="PulseNet: The National Subtyping Network for Foodborne Disease Surveillance"/>
            <person name="Tarr C.L."/>
            <person name="Trees E."/>
            <person name="Katz L.S."/>
            <person name="Carleton-Romer H.A."/>
            <person name="Stroika S."/>
            <person name="Kucerova Z."/>
            <person name="Roache K.F."/>
            <person name="Sabol A.L."/>
            <person name="Besser J."/>
            <person name="Gerner-Smidt P."/>
        </authorList>
    </citation>
    <scope>NUCLEOTIDE SEQUENCE [LARGE SCALE GENOMIC DNA]</scope>
    <source>
        <strain evidence="2 3">PNUSAE011918</strain>
    </source>
</reference>
<name>A0A8S7AY25_ECOLX</name>
<dbReference type="RefSeq" id="WP_181881698.1">
    <property type="nucleotide sequence ID" value="NZ_JAPTOR010000008.1"/>
</dbReference>
<evidence type="ECO:0000313" key="3">
    <source>
        <dbReference type="Proteomes" id="UP000567387"/>
    </source>
</evidence>
<accession>A0A8S7AY25</accession>
<comment type="caution">
    <text evidence="2">The sequence shown here is derived from an EMBL/GenBank/DDBJ whole genome shotgun (WGS) entry which is preliminary data.</text>
</comment>
<evidence type="ECO:0000256" key="1">
    <source>
        <dbReference type="SAM" id="MobiDB-lite"/>
    </source>
</evidence>
<dbReference type="Proteomes" id="UP000567387">
    <property type="component" value="Unassembled WGS sequence"/>
</dbReference>
<dbReference type="AlphaFoldDB" id="A0A8S7AY25"/>
<sequence>MTVTRQQSLAAMQAAARHVKGAGYQQGINGPGEIQAKRSRASGEDCCR</sequence>
<evidence type="ECO:0000313" key="2">
    <source>
        <dbReference type="EMBL" id="EFA8784412.1"/>
    </source>
</evidence>
<gene>
    <name evidence="2" type="ORF">C2R31_002230</name>
</gene>